<evidence type="ECO:0000313" key="3">
    <source>
        <dbReference type="Proteomes" id="UP000612899"/>
    </source>
</evidence>
<keyword evidence="1" id="KW-0472">Membrane</keyword>
<feature type="transmembrane region" description="Helical" evidence="1">
    <location>
        <begin position="333"/>
        <end position="351"/>
    </location>
</feature>
<keyword evidence="1" id="KW-1133">Transmembrane helix</keyword>
<feature type="transmembrane region" description="Helical" evidence="1">
    <location>
        <begin position="142"/>
        <end position="160"/>
    </location>
</feature>
<dbReference type="EMBL" id="BONY01000041">
    <property type="protein sequence ID" value="GIH07839.1"/>
    <property type="molecule type" value="Genomic_DNA"/>
</dbReference>
<dbReference type="RefSeq" id="WP_203911615.1">
    <property type="nucleotide sequence ID" value="NZ_BONY01000041.1"/>
</dbReference>
<dbReference type="AlphaFoldDB" id="A0A8J3VHW4"/>
<feature type="transmembrane region" description="Helical" evidence="1">
    <location>
        <begin position="287"/>
        <end position="304"/>
    </location>
</feature>
<keyword evidence="3" id="KW-1185">Reference proteome</keyword>
<sequence length="448" mass="47483">MTPLERRCRRLLLAYPPGYRAERGDEIVSTLLDEARPGQRYPTLRDAIDLLIHATRRRVGVTADFDAGLAIAAPWALAIAAGISAFVWWQVEPLIPTVGPAVYAAWVLAAMVARRFAVAMAVAITAIAPFAALSTSAERPPLWIVVPLIVLGLITCGGMLKPTAEQRLNIVASAAAIAVTCAPIKPALPGYYQPVLTRVGIVVAVGVLAMMTLALRRGRPYLYAALLLAVPAAWFGPIDAVNWQIGLDYVTAARFGRLAHVVTATCVVIAMLSWLSRQSGTASRASGLALGGGAGYTLFLTLTLDGAWPSASIATVTALGLLGLLLGRPSLTASLIGAATYFTLGVAVGVYSNNWSSTWPTPARTAVLVAMLSLLPCAYAAFHLLRATQLTWRHAAAMVVSLGWTGYLTVPAVMAWGPLLWVLTAVTAIAAIRRRISHEPGSIVRRIL</sequence>
<evidence type="ECO:0000313" key="2">
    <source>
        <dbReference type="EMBL" id="GIH07839.1"/>
    </source>
</evidence>
<proteinExistence type="predicted"/>
<protein>
    <submittedName>
        <fullName evidence="2">Uncharacterized protein</fullName>
    </submittedName>
</protein>
<feature type="transmembrane region" description="Helical" evidence="1">
    <location>
        <begin position="363"/>
        <end position="382"/>
    </location>
</feature>
<keyword evidence="1" id="KW-0812">Transmembrane</keyword>
<reference evidence="2" key="1">
    <citation type="submission" date="2021-01" db="EMBL/GenBank/DDBJ databases">
        <title>Whole genome shotgun sequence of Rhizocola hellebori NBRC 109834.</title>
        <authorList>
            <person name="Komaki H."/>
            <person name="Tamura T."/>
        </authorList>
    </citation>
    <scope>NUCLEOTIDE SEQUENCE</scope>
    <source>
        <strain evidence="2">NBRC 109834</strain>
    </source>
</reference>
<comment type="caution">
    <text evidence="2">The sequence shown here is derived from an EMBL/GenBank/DDBJ whole genome shotgun (WGS) entry which is preliminary data.</text>
</comment>
<accession>A0A8J3VHW4</accession>
<gene>
    <name evidence="2" type="ORF">Rhe02_59060</name>
</gene>
<dbReference type="Proteomes" id="UP000612899">
    <property type="component" value="Unassembled WGS sequence"/>
</dbReference>
<evidence type="ECO:0000256" key="1">
    <source>
        <dbReference type="SAM" id="Phobius"/>
    </source>
</evidence>
<feature type="transmembrane region" description="Helical" evidence="1">
    <location>
        <begin position="103"/>
        <end position="130"/>
    </location>
</feature>
<name>A0A8J3VHW4_9ACTN</name>
<feature type="transmembrane region" description="Helical" evidence="1">
    <location>
        <begin position="195"/>
        <end position="214"/>
    </location>
</feature>
<feature type="transmembrane region" description="Helical" evidence="1">
    <location>
        <begin position="258"/>
        <end position="275"/>
    </location>
</feature>
<feature type="transmembrane region" description="Helical" evidence="1">
    <location>
        <begin position="67"/>
        <end position="91"/>
    </location>
</feature>
<feature type="transmembrane region" description="Helical" evidence="1">
    <location>
        <begin position="221"/>
        <end position="238"/>
    </location>
</feature>
<organism evidence="2 3">
    <name type="scientific">Rhizocola hellebori</name>
    <dbReference type="NCBI Taxonomy" id="1392758"/>
    <lineage>
        <taxon>Bacteria</taxon>
        <taxon>Bacillati</taxon>
        <taxon>Actinomycetota</taxon>
        <taxon>Actinomycetes</taxon>
        <taxon>Micromonosporales</taxon>
        <taxon>Micromonosporaceae</taxon>
        <taxon>Rhizocola</taxon>
    </lineage>
</organism>